<evidence type="ECO:0000256" key="11">
    <source>
        <dbReference type="ARBA" id="ARBA00022909"/>
    </source>
</evidence>
<dbReference type="InterPro" id="IPR045031">
    <property type="entry name" value="DHP_synth-like"/>
</dbReference>
<comment type="caution">
    <text evidence="16">The sequence shown here is derived from an EMBL/GenBank/DDBJ whole genome shotgun (WGS) entry which is preliminary data.</text>
</comment>
<dbReference type="AlphaFoldDB" id="A0A5S3YPK3"/>
<protein>
    <recommendedName>
        <fullName evidence="7 14">Dihydropteroate synthase</fullName>
        <shortName evidence="14">DHPS</shortName>
        <ecNumber evidence="6 14">2.5.1.15</ecNumber>
    </recommendedName>
    <alternativeName>
        <fullName evidence="12 14">Dihydropteroate pyrophosphorylase</fullName>
    </alternativeName>
</protein>
<dbReference type="PANTHER" id="PTHR20941:SF1">
    <property type="entry name" value="FOLIC ACID SYNTHESIS PROTEIN FOL1"/>
    <property type="match status" value="1"/>
</dbReference>
<evidence type="ECO:0000256" key="5">
    <source>
        <dbReference type="ARBA" id="ARBA00011738"/>
    </source>
</evidence>
<evidence type="ECO:0000256" key="2">
    <source>
        <dbReference type="ARBA" id="ARBA00001946"/>
    </source>
</evidence>
<dbReference type="Pfam" id="PF00809">
    <property type="entry name" value="Pterin_bind"/>
    <property type="match status" value="1"/>
</dbReference>
<dbReference type="EC" id="2.5.1.15" evidence="6 14"/>
<evidence type="ECO:0000256" key="1">
    <source>
        <dbReference type="ARBA" id="ARBA00000012"/>
    </source>
</evidence>
<dbReference type="Proteomes" id="UP000307362">
    <property type="component" value="Unassembled WGS sequence"/>
</dbReference>
<reference evidence="16 17" key="1">
    <citation type="submission" date="2017-12" db="EMBL/GenBank/DDBJ databases">
        <authorList>
            <person name="Paulsen S."/>
            <person name="Gram L.K."/>
        </authorList>
    </citation>
    <scope>NUCLEOTIDE SEQUENCE [LARGE SCALE GENOMIC DNA]</scope>
    <source>
        <strain evidence="16 17">S1189</strain>
    </source>
</reference>
<evidence type="ECO:0000256" key="13">
    <source>
        <dbReference type="ARBA" id="ARBA00053449"/>
    </source>
</evidence>
<reference evidence="17" key="2">
    <citation type="submission" date="2019-06" db="EMBL/GenBank/DDBJ databases">
        <title>Co-occurence of chitin degradation, pigmentation and bioactivity in marine Pseudoalteromonas.</title>
        <authorList>
            <person name="Sonnenschein E.C."/>
            <person name="Bech P.K."/>
        </authorList>
    </citation>
    <scope>NUCLEOTIDE SEQUENCE [LARGE SCALE GENOMIC DNA]</scope>
    <source>
        <strain evidence="17">S1189</strain>
    </source>
</reference>
<dbReference type="SUPFAM" id="SSF51717">
    <property type="entry name" value="Dihydropteroate synthetase-like"/>
    <property type="match status" value="1"/>
</dbReference>
<keyword evidence="11 14" id="KW-0289">Folate biosynthesis</keyword>
<dbReference type="RefSeq" id="WP_138568679.1">
    <property type="nucleotide sequence ID" value="NZ_PNCM01000040.1"/>
</dbReference>
<evidence type="ECO:0000256" key="6">
    <source>
        <dbReference type="ARBA" id="ARBA00012458"/>
    </source>
</evidence>
<dbReference type="GO" id="GO:0005829">
    <property type="term" value="C:cytosol"/>
    <property type="evidence" value="ECO:0007669"/>
    <property type="project" value="TreeGrafter"/>
</dbReference>
<keyword evidence="8 14" id="KW-0808">Transferase</keyword>
<dbReference type="PROSITE" id="PS00792">
    <property type="entry name" value="DHPS_1"/>
    <property type="match status" value="1"/>
</dbReference>
<proteinExistence type="inferred from homology"/>
<dbReference type="InterPro" id="IPR011005">
    <property type="entry name" value="Dihydropteroate_synth-like_sf"/>
</dbReference>
<evidence type="ECO:0000256" key="10">
    <source>
        <dbReference type="ARBA" id="ARBA00022842"/>
    </source>
</evidence>
<dbReference type="GO" id="GO:0046654">
    <property type="term" value="P:tetrahydrofolate biosynthetic process"/>
    <property type="evidence" value="ECO:0007669"/>
    <property type="project" value="UniProtKB-UniPathway"/>
</dbReference>
<feature type="domain" description="Pterin-binding" evidence="15">
    <location>
        <begin position="17"/>
        <end position="270"/>
    </location>
</feature>
<dbReference type="GO" id="GO:0046656">
    <property type="term" value="P:folic acid biosynthetic process"/>
    <property type="evidence" value="ECO:0007669"/>
    <property type="project" value="UniProtKB-KW"/>
</dbReference>
<evidence type="ECO:0000256" key="12">
    <source>
        <dbReference type="ARBA" id="ARBA00030193"/>
    </source>
</evidence>
<evidence type="ECO:0000259" key="15">
    <source>
        <dbReference type="PROSITE" id="PS50972"/>
    </source>
</evidence>
<evidence type="ECO:0000256" key="4">
    <source>
        <dbReference type="ARBA" id="ARBA00009503"/>
    </source>
</evidence>
<evidence type="ECO:0000313" key="16">
    <source>
        <dbReference type="EMBL" id="TMP78423.1"/>
    </source>
</evidence>
<comment type="function">
    <text evidence="13 14">Catalyzes the condensation of para-aminobenzoate (pABA) with 6-hydroxymethyl-7,8-dihydropterin diphosphate (DHPt-PP) to form 7,8-dihydropteroate (H2Pte), the immediate precursor of folate derivatives.</text>
</comment>
<sequence length="282" mass="30559">MTQLSLPRNRKLDLNKPIIMGIVNVTPDSFSDGGSYNSVDAAFKQAMRLIEEGAEILDIGGESTRPGAPDVALQEELQRVIPVIKRIREASDCVISIDTSKAGVMEAAIEAGADIINDVRALQEPGALEVAAKYSDVPVCLMHMQGQPRTMQANPTYENLISEINQFFEERVLTCSKAGINQNRIILDPGFGFGKTLSHNFEILDKFNKFSTLGLPLLAGLSRKSMFGQLLNRETSERVAASLAGALLCAQKGAHIIRVHDVKETADVIGVWQAATNGVTPL</sequence>
<dbReference type="GO" id="GO:0004156">
    <property type="term" value="F:dihydropteroate synthase activity"/>
    <property type="evidence" value="ECO:0007669"/>
    <property type="project" value="UniProtKB-EC"/>
</dbReference>
<evidence type="ECO:0000256" key="8">
    <source>
        <dbReference type="ARBA" id="ARBA00022679"/>
    </source>
</evidence>
<dbReference type="FunFam" id="3.20.20.20:FF:000004">
    <property type="entry name" value="Dihydropteroate synthase"/>
    <property type="match status" value="1"/>
</dbReference>
<evidence type="ECO:0000256" key="7">
    <source>
        <dbReference type="ARBA" id="ARBA00016919"/>
    </source>
</evidence>
<dbReference type="EMBL" id="PNCM01000040">
    <property type="protein sequence ID" value="TMP78423.1"/>
    <property type="molecule type" value="Genomic_DNA"/>
</dbReference>
<evidence type="ECO:0000256" key="14">
    <source>
        <dbReference type="RuleBase" id="RU361205"/>
    </source>
</evidence>
<organism evidence="16 17">
    <name type="scientific">Pseudoalteromonas phenolica</name>
    <dbReference type="NCBI Taxonomy" id="161398"/>
    <lineage>
        <taxon>Bacteria</taxon>
        <taxon>Pseudomonadati</taxon>
        <taxon>Pseudomonadota</taxon>
        <taxon>Gammaproteobacteria</taxon>
        <taxon>Alteromonadales</taxon>
        <taxon>Pseudoalteromonadaceae</taxon>
        <taxon>Pseudoalteromonas</taxon>
    </lineage>
</organism>
<evidence type="ECO:0000256" key="9">
    <source>
        <dbReference type="ARBA" id="ARBA00022723"/>
    </source>
</evidence>
<comment type="pathway">
    <text evidence="3 14">Cofactor biosynthesis; tetrahydrofolate biosynthesis; 7,8-dihydrofolate from 2-amino-4-hydroxy-6-hydroxymethyl-7,8-dihydropteridine diphosphate and 4-aminobenzoate: step 1/2.</text>
</comment>
<dbReference type="PANTHER" id="PTHR20941">
    <property type="entry name" value="FOLATE SYNTHESIS PROTEINS"/>
    <property type="match status" value="1"/>
</dbReference>
<dbReference type="Gene3D" id="3.20.20.20">
    <property type="entry name" value="Dihydropteroate synthase-like"/>
    <property type="match status" value="1"/>
</dbReference>
<evidence type="ECO:0000313" key="17">
    <source>
        <dbReference type="Proteomes" id="UP000307362"/>
    </source>
</evidence>
<dbReference type="UniPathway" id="UPA00077">
    <property type="reaction ID" value="UER00156"/>
</dbReference>
<evidence type="ECO:0000256" key="3">
    <source>
        <dbReference type="ARBA" id="ARBA00004763"/>
    </source>
</evidence>
<dbReference type="GO" id="GO:0046872">
    <property type="term" value="F:metal ion binding"/>
    <property type="evidence" value="ECO:0007669"/>
    <property type="project" value="UniProtKB-KW"/>
</dbReference>
<dbReference type="PROSITE" id="PS50972">
    <property type="entry name" value="PTERIN_BINDING"/>
    <property type="match status" value="1"/>
</dbReference>
<dbReference type="NCBIfam" id="TIGR01496">
    <property type="entry name" value="DHPS"/>
    <property type="match status" value="1"/>
</dbReference>
<dbReference type="InterPro" id="IPR000489">
    <property type="entry name" value="Pterin-binding_dom"/>
</dbReference>
<comment type="subunit">
    <text evidence="5">Homodimer.</text>
</comment>
<gene>
    <name evidence="16" type="primary">folP</name>
    <name evidence="16" type="ORF">CWB73_16930</name>
</gene>
<accession>A0A5S3YPK3</accession>
<keyword evidence="9 14" id="KW-0479">Metal-binding</keyword>
<comment type="cofactor">
    <cofactor evidence="2 14">
        <name>Mg(2+)</name>
        <dbReference type="ChEBI" id="CHEBI:18420"/>
    </cofactor>
</comment>
<name>A0A5S3YPK3_9GAMM</name>
<comment type="similarity">
    <text evidence="4 14">Belongs to the DHPS family.</text>
</comment>
<dbReference type="CDD" id="cd00739">
    <property type="entry name" value="DHPS"/>
    <property type="match status" value="1"/>
</dbReference>
<comment type="catalytic activity">
    <reaction evidence="1">
        <text>(7,8-dihydropterin-6-yl)methyl diphosphate + 4-aminobenzoate = 7,8-dihydropteroate + diphosphate</text>
        <dbReference type="Rhea" id="RHEA:19949"/>
        <dbReference type="ChEBI" id="CHEBI:17836"/>
        <dbReference type="ChEBI" id="CHEBI:17839"/>
        <dbReference type="ChEBI" id="CHEBI:33019"/>
        <dbReference type="ChEBI" id="CHEBI:72950"/>
        <dbReference type="EC" id="2.5.1.15"/>
    </reaction>
</comment>
<dbReference type="OrthoDB" id="9811744at2"/>
<dbReference type="InterPro" id="IPR006390">
    <property type="entry name" value="DHP_synth_dom"/>
</dbReference>
<keyword evidence="10 14" id="KW-0460">Magnesium</keyword>
<dbReference type="PROSITE" id="PS00793">
    <property type="entry name" value="DHPS_2"/>
    <property type="match status" value="1"/>
</dbReference>